<organism evidence="10 11">
    <name type="scientific">Macrococcus bovicus</name>
    <dbReference type="NCBI Taxonomy" id="69968"/>
    <lineage>
        <taxon>Bacteria</taxon>
        <taxon>Bacillati</taxon>
        <taxon>Bacillota</taxon>
        <taxon>Bacilli</taxon>
        <taxon>Bacillales</taxon>
        <taxon>Staphylococcaceae</taxon>
        <taxon>Macrococcus</taxon>
    </lineage>
</organism>
<keyword evidence="8" id="KW-0472">Membrane</keyword>
<comment type="catalytic activity">
    <reaction evidence="1">
        <text>a 1,2-diacyl-sn-glycero-3-phosphocholine + H2O = a 1,2-diacyl-sn-glycero-3-phosphate + choline + H(+)</text>
        <dbReference type="Rhea" id="RHEA:14445"/>
        <dbReference type="ChEBI" id="CHEBI:15354"/>
        <dbReference type="ChEBI" id="CHEBI:15377"/>
        <dbReference type="ChEBI" id="CHEBI:15378"/>
        <dbReference type="ChEBI" id="CHEBI:57643"/>
        <dbReference type="ChEBI" id="CHEBI:58608"/>
        <dbReference type="EC" id="3.1.4.4"/>
    </reaction>
</comment>
<accession>A0A4R6C129</accession>
<name>A0A4R6C129_9STAP</name>
<proteinExistence type="inferred from homology"/>
<dbReference type="PROSITE" id="PS50035">
    <property type="entry name" value="PLD"/>
    <property type="match status" value="1"/>
</dbReference>
<dbReference type="InterPro" id="IPR025202">
    <property type="entry name" value="PLD-like_dom"/>
</dbReference>
<sequence>MTAKKVVPKNSKSPSARRKSKSQKKKPVGKWIVGGLFLIVAAVTVFNVLKPMPVGLSKRFEPSRTNDVKLLLDHSYGQQYDQEIFSTIFQTIDEADDFIILDMFLFNDAYDGRVKFPDLAGELTRHLIRKKEENPDIRIYVLTDPINSVYGSYTPHHYKQMRAHDIYVYETDLTKLRDSNPLYSGLWRSTFYFLGNSENGHLTNIFSKKAPDVTVRGMAELLNFKANHRKTLVTEKAAVIASSNPHNPSGHHQNIAVKMSGRIQEDLIRSEVAAINMSGGSLEREDFTIRNRAFNNTMDYETTLVTEGKIKEALLEYIERTNDNDTMKIGMFYLSDRDMIDALLRAAERGVNIKLILDVNKEAFGKEKPGIPNKAVAHELVSKSDDRIQVKWAVSHGEQFHSKYLLIANDQQQTSTLFVGSANFTRRNLADYNMETDVILSGKSDLPVFKQLDADFDAKWNNDRAHVTDSYDVKKEVSFWKTVLYRLQEFTGLSSF</sequence>
<evidence type="ECO:0000256" key="6">
    <source>
        <dbReference type="ARBA" id="ARBA00023098"/>
    </source>
</evidence>
<dbReference type="CDD" id="cd09129">
    <property type="entry name" value="PLDc_unchar2_1"/>
    <property type="match status" value="1"/>
</dbReference>
<dbReference type="Proteomes" id="UP000294843">
    <property type="component" value="Unassembled WGS sequence"/>
</dbReference>
<dbReference type="GO" id="GO:0006793">
    <property type="term" value="P:phosphorus metabolic process"/>
    <property type="evidence" value="ECO:0007669"/>
    <property type="project" value="UniProtKB-ARBA"/>
</dbReference>
<dbReference type="PANTHER" id="PTHR43856">
    <property type="entry name" value="CARDIOLIPIN HYDROLASE"/>
    <property type="match status" value="1"/>
</dbReference>
<feature type="transmembrane region" description="Helical" evidence="8">
    <location>
        <begin position="28"/>
        <end position="49"/>
    </location>
</feature>
<keyword evidence="8" id="KW-1133">Transmembrane helix</keyword>
<feature type="region of interest" description="Disordered" evidence="7">
    <location>
        <begin position="1"/>
        <end position="26"/>
    </location>
</feature>
<protein>
    <recommendedName>
        <fullName evidence="3">phospholipase D</fullName>
        <ecNumber evidence="3">3.1.4.4</ecNumber>
    </recommendedName>
</protein>
<dbReference type="SUPFAM" id="SSF56024">
    <property type="entry name" value="Phospholipase D/nuclease"/>
    <property type="match status" value="2"/>
</dbReference>
<dbReference type="CDD" id="cd09130">
    <property type="entry name" value="PLDc_unchar2_2"/>
    <property type="match status" value="1"/>
</dbReference>
<evidence type="ECO:0000256" key="7">
    <source>
        <dbReference type="SAM" id="MobiDB-lite"/>
    </source>
</evidence>
<comment type="caution">
    <text evidence="10">The sequence shown here is derived from an EMBL/GenBank/DDBJ whole genome shotgun (WGS) entry which is preliminary data.</text>
</comment>
<dbReference type="InterPro" id="IPR001736">
    <property type="entry name" value="PLipase_D/transphosphatidylase"/>
</dbReference>
<evidence type="ECO:0000313" key="11">
    <source>
        <dbReference type="Proteomes" id="UP000294843"/>
    </source>
</evidence>
<evidence type="ECO:0000256" key="8">
    <source>
        <dbReference type="SAM" id="Phobius"/>
    </source>
</evidence>
<keyword evidence="6" id="KW-0443">Lipid metabolism</keyword>
<keyword evidence="8" id="KW-0812">Transmembrane</keyword>
<dbReference type="PANTHER" id="PTHR43856:SF1">
    <property type="entry name" value="MITOCHONDRIAL CARDIOLIPIN HYDROLASE"/>
    <property type="match status" value="1"/>
</dbReference>
<dbReference type="Gene3D" id="3.30.870.10">
    <property type="entry name" value="Endonuclease Chain A"/>
    <property type="match status" value="2"/>
</dbReference>
<dbReference type="EC" id="3.1.4.4" evidence="3"/>
<dbReference type="Pfam" id="PF13091">
    <property type="entry name" value="PLDc_2"/>
    <property type="match status" value="1"/>
</dbReference>
<comment type="similarity">
    <text evidence="2">Belongs to the phospholipase D family.</text>
</comment>
<evidence type="ECO:0000256" key="3">
    <source>
        <dbReference type="ARBA" id="ARBA00012027"/>
    </source>
</evidence>
<evidence type="ECO:0000259" key="9">
    <source>
        <dbReference type="PROSITE" id="PS50035"/>
    </source>
</evidence>
<evidence type="ECO:0000256" key="2">
    <source>
        <dbReference type="ARBA" id="ARBA00008664"/>
    </source>
</evidence>
<dbReference type="GO" id="GO:0004630">
    <property type="term" value="F:phospholipase D activity"/>
    <property type="evidence" value="ECO:0007669"/>
    <property type="project" value="UniProtKB-EC"/>
</dbReference>
<dbReference type="GO" id="GO:0016042">
    <property type="term" value="P:lipid catabolic process"/>
    <property type="evidence" value="ECO:0007669"/>
    <property type="project" value="UniProtKB-KW"/>
</dbReference>
<evidence type="ECO:0000256" key="4">
    <source>
        <dbReference type="ARBA" id="ARBA00022801"/>
    </source>
</evidence>
<dbReference type="OrthoDB" id="92272at2"/>
<gene>
    <name evidence="10" type="ORF">ERX55_04070</name>
</gene>
<feature type="compositionally biased region" description="Low complexity" evidence="7">
    <location>
        <begin position="1"/>
        <end position="14"/>
    </location>
</feature>
<dbReference type="GO" id="GO:0016891">
    <property type="term" value="F:RNA endonuclease activity producing 5'-phosphomonoesters, hydrolytic mechanism"/>
    <property type="evidence" value="ECO:0007669"/>
    <property type="project" value="TreeGrafter"/>
</dbReference>
<reference evidence="10 11" key="1">
    <citation type="submission" date="2019-01" db="EMBL/GenBank/DDBJ databases">
        <title>Draft genome sequences of the type strains of six Macrococcus species.</title>
        <authorList>
            <person name="Mazhar S."/>
            <person name="Altermann E."/>
            <person name="Hill C."/>
            <person name="Mcauliffe O."/>
        </authorList>
    </citation>
    <scope>NUCLEOTIDE SEQUENCE [LARGE SCALE GENOMIC DNA]</scope>
    <source>
        <strain evidence="10 11">ATCC 51825</strain>
    </source>
</reference>
<dbReference type="EMBL" id="SCWF01000003">
    <property type="protein sequence ID" value="TDM14757.1"/>
    <property type="molecule type" value="Genomic_DNA"/>
</dbReference>
<evidence type="ECO:0000313" key="10">
    <source>
        <dbReference type="EMBL" id="TDM14757.1"/>
    </source>
</evidence>
<dbReference type="AlphaFoldDB" id="A0A4R6C129"/>
<dbReference type="InterPro" id="IPR051406">
    <property type="entry name" value="PLD_domain"/>
</dbReference>
<evidence type="ECO:0000256" key="1">
    <source>
        <dbReference type="ARBA" id="ARBA00000798"/>
    </source>
</evidence>
<keyword evidence="4" id="KW-0378">Hydrolase</keyword>
<evidence type="ECO:0000256" key="5">
    <source>
        <dbReference type="ARBA" id="ARBA00022963"/>
    </source>
</evidence>
<keyword evidence="11" id="KW-1185">Reference proteome</keyword>
<keyword evidence="5" id="KW-0442">Lipid degradation</keyword>
<feature type="compositionally biased region" description="Basic residues" evidence="7">
    <location>
        <begin position="15"/>
        <end position="26"/>
    </location>
</feature>
<feature type="domain" description="PLD phosphodiesterase" evidence="9">
    <location>
        <begin position="396"/>
        <end position="428"/>
    </location>
</feature>